<evidence type="ECO:0000313" key="3">
    <source>
        <dbReference type="EMBL" id="NCD69177.1"/>
    </source>
</evidence>
<dbReference type="EMBL" id="WWEO01000041">
    <property type="protein sequence ID" value="NCD69177.1"/>
    <property type="molecule type" value="Genomic_DNA"/>
</dbReference>
<dbReference type="InterPro" id="IPR013325">
    <property type="entry name" value="RNA_pol_sigma_r2"/>
</dbReference>
<dbReference type="InterPro" id="IPR036388">
    <property type="entry name" value="WH-like_DNA-bd_sf"/>
</dbReference>
<evidence type="ECO:0000259" key="2">
    <source>
        <dbReference type="Pfam" id="PF20239"/>
    </source>
</evidence>
<dbReference type="GO" id="GO:0003700">
    <property type="term" value="F:DNA-binding transcription factor activity"/>
    <property type="evidence" value="ECO:0007669"/>
    <property type="project" value="InterPro"/>
</dbReference>
<gene>
    <name evidence="3" type="ORF">GSY63_07400</name>
</gene>
<comment type="caution">
    <text evidence="3">The sequence shown here is derived from an EMBL/GenBank/DDBJ whole genome shotgun (WGS) entry which is preliminary data.</text>
</comment>
<dbReference type="SUPFAM" id="SSF88659">
    <property type="entry name" value="Sigma3 and sigma4 domains of RNA polymerase sigma factors"/>
    <property type="match status" value="1"/>
</dbReference>
<dbReference type="InterPro" id="IPR007627">
    <property type="entry name" value="RNA_pol_sigma70_r2"/>
</dbReference>
<accession>A0A965ZFJ2</accession>
<dbReference type="GO" id="GO:0006352">
    <property type="term" value="P:DNA-templated transcription initiation"/>
    <property type="evidence" value="ECO:0007669"/>
    <property type="project" value="InterPro"/>
</dbReference>
<name>A0A965ZFJ2_9SPHI</name>
<dbReference type="SUPFAM" id="SSF88946">
    <property type="entry name" value="Sigma2 domain of RNA polymerase sigma factors"/>
    <property type="match status" value="1"/>
</dbReference>
<sequence length="413" mass="46759">MQQPELIPNLFRTEFSKITAVLVKLLGIENIDTAEDIASETFLTALESWPYKGIPPNPVAWLYSVAKNKAKNRITRDYIFIDKVAPEVKSRYDGSYSIEIDLSTQNIADSQLQMLFAICTPVIPPEAQIGLALRILCGLGIEEIANAFLTNKETINKRLFRAKDKLRAEKIIVGFPPEAEIDARLNTVLATLYLLFNEGYYSESQDSILRRDLCLEAIRLTQMLINNPQTNKPQVNALLALMYFQTSRFEARKNESGEIVLYADQDERLWDHQMIAKGAWYLKQAATGNQLSKYHLEASIAYWHTIKADTPEKWENILHLFNQLLALEYSPIAALNRTYALAKVKGNTAAIAEAEKLGLTDNRFYYVLLGELYKTIDPIKAREHFEKALELAKTEGDRVVIGRKIEGLGGVVL</sequence>
<evidence type="ECO:0000259" key="1">
    <source>
        <dbReference type="Pfam" id="PF04542"/>
    </source>
</evidence>
<evidence type="ECO:0000313" key="4">
    <source>
        <dbReference type="Proteomes" id="UP000638732"/>
    </source>
</evidence>
<proteinExistence type="predicted"/>
<organism evidence="3 4">
    <name type="scientific">Mucilaginibacter agri</name>
    <dbReference type="NCBI Taxonomy" id="2695265"/>
    <lineage>
        <taxon>Bacteria</taxon>
        <taxon>Pseudomonadati</taxon>
        <taxon>Bacteroidota</taxon>
        <taxon>Sphingobacteriia</taxon>
        <taxon>Sphingobacteriales</taxon>
        <taxon>Sphingobacteriaceae</taxon>
        <taxon>Mucilaginibacter</taxon>
    </lineage>
</organism>
<dbReference type="Pfam" id="PF20239">
    <property type="entry name" value="DUF6596"/>
    <property type="match status" value="1"/>
</dbReference>
<dbReference type="AlphaFoldDB" id="A0A965ZFJ2"/>
<dbReference type="Pfam" id="PF04542">
    <property type="entry name" value="Sigma70_r2"/>
    <property type="match status" value="1"/>
</dbReference>
<dbReference type="Proteomes" id="UP000638732">
    <property type="component" value="Unassembled WGS sequence"/>
</dbReference>
<dbReference type="InterPro" id="IPR013324">
    <property type="entry name" value="RNA_pol_sigma_r3/r4-like"/>
</dbReference>
<reference evidence="3" key="2">
    <citation type="submission" date="2020-10" db="EMBL/GenBank/DDBJ databases">
        <title>Mucilaginibacter sp. nov., isolated from soil.</title>
        <authorList>
            <person name="Jeon C.O."/>
        </authorList>
    </citation>
    <scope>NUCLEOTIDE SEQUENCE</scope>
    <source>
        <strain evidence="3">R11</strain>
    </source>
</reference>
<keyword evidence="4" id="KW-1185">Reference proteome</keyword>
<reference evidence="3" key="1">
    <citation type="submission" date="2020-01" db="EMBL/GenBank/DDBJ databases">
        <authorList>
            <person name="Seo Y.L."/>
        </authorList>
    </citation>
    <scope>NUCLEOTIDE SEQUENCE</scope>
    <source>
        <strain evidence="3">R11</strain>
    </source>
</reference>
<dbReference type="PANTHER" id="PTHR47756:SF2">
    <property type="entry name" value="BLL6612 PROTEIN"/>
    <property type="match status" value="1"/>
</dbReference>
<feature type="domain" description="RNA polymerase sigma-70 region 2" evidence="1">
    <location>
        <begin position="19"/>
        <end position="76"/>
    </location>
</feature>
<dbReference type="Gene3D" id="1.10.1740.10">
    <property type="match status" value="1"/>
</dbReference>
<dbReference type="InterPro" id="IPR046531">
    <property type="entry name" value="DUF6596"/>
</dbReference>
<dbReference type="Gene3D" id="1.10.10.10">
    <property type="entry name" value="Winged helix-like DNA-binding domain superfamily/Winged helix DNA-binding domain"/>
    <property type="match status" value="1"/>
</dbReference>
<protein>
    <submittedName>
        <fullName evidence="3">RNA polymerase subunit sigma</fullName>
    </submittedName>
</protein>
<feature type="domain" description="DUF6596" evidence="2">
    <location>
        <begin position="184"/>
        <end position="286"/>
    </location>
</feature>
<dbReference type="PANTHER" id="PTHR47756">
    <property type="entry name" value="BLL6612 PROTEIN-RELATED"/>
    <property type="match status" value="1"/>
</dbReference>
<dbReference type="RefSeq" id="WP_166585163.1">
    <property type="nucleotide sequence ID" value="NZ_WWEO01000041.1"/>
</dbReference>